<dbReference type="Pfam" id="PF25023">
    <property type="entry name" value="TEN_YD-shell"/>
    <property type="match status" value="1"/>
</dbReference>
<dbReference type="PANTHER" id="PTHR32305:SF15">
    <property type="entry name" value="PROTEIN RHSA-RELATED"/>
    <property type="match status" value="1"/>
</dbReference>
<dbReference type="RefSeq" id="WP_272752723.1">
    <property type="nucleotide sequence ID" value="NZ_JAQQLF010000021.1"/>
</dbReference>
<dbReference type="InterPro" id="IPR056823">
    <property type="entry name" value="TEN-like_YD-shell"/>
</dbReference>
<dbReference type="EMBL" id="JAQQLF010000021">
    <property type="protein sequence ID" value="MDC7718483.1"/>
    <property type="molecule type" value="Genomic_DNA"/>
</dbReference>
<keyword evidence="1" id="KW-0677">Repeat</keyword>
<dbReference type="InterPro" id="IPR050708">
    <property type="entry name" value="T6SS_VgrG/RHS"/>
</dbReference>
<keyword evidence="4" id="KW-1185">Reference proteome</keyword>
<evidence type="ECO:0000313" key="4">
    <source>
        <dbReference type="Proteomes" id="UP001219956"/>
    </source>
</evidence>
<dbReference type="PANTHER" id="PTHR32305">
    <property type="match status" value="1"/>
</dbReference>
<comment type="caution">
    <text evidence="3">The sequence shown here is derived from an EMBL/GenBank/DDBJ whole genome shotgun (WGS) entry which is preliminary data.</text>
</comment>
<dbReference type="NCBIfam" id="TIGR03696">
    <property type="entry name" value="Rhs_assc_core"/>
    <property type="match status" value="1"/>
</dbReference>
<organism evidence="3 4">
    <name type="scientific">Vogesella aquatica</name>
    <dbReference type="NCBI Taxonomy" id="2984206"/>
    <lineage>
        <taxon>Bacteria</taxon>
        <taxon>Pseudomonadati</taxon>
        <taxon>Pseudomonadota</taxon>
        <taxon>Betaproteobacteria</taxon>
        <taxon>Neisseriales</taxon>
        <taxon>Chromobacteriaceae</taxon>
        <taxon>Vogesella</taxon>
    </lineage>
</organism>
<evidence type="ECO:0000259" key="2">
    <source>
        <dbReference type="Pfam" id="PF25023"/>
    </source>
</evidence>
<evidence type="ECO:0000313" key="3">
    <source>
        <dbReference type="EMBL" id="MDC7718483.1"/>
    </source>
</evidence>
<feature type="domain" description="Teneurin-like YD-shell" evidence="2">
    <location>
        <begin position="264"/>
        <end position="376"/>
    </location>
</feature>
<dbReference type="Gene3D" id="2.180.10.10">
    <property type="entry name" value="RHS repeat-associated core"/>
    <property type="match status" value="1"/>
</dbReference>
<gene>
    <name evidence="3" type="ORF">PQU95_14830</name>
</gene>
<evidence type="ECO:0000256" key="1">
    <source>
        <dbReference type="ARBA" id="ARBA00022737"/>
    </source>
</evidence>
<dbReference type="Proteomes" id="UP001219956">
    <property type="component" value="Unassembled WGS sequence"/>
</dbReference>
<dbReference type="InterPro" id="IPR022385">
    <property type="entry name" value="Rhs_assc_core"/>
</dbReference>
<reference evidence="3 4" key="1">
    <citation type="submission" date="2023-01" db="EMBL/GenBank/DDBJ databases">
        <title>Novel species of the genus Vogesella isolated from rivers.</title>
        <authorList>
            <person name="Lu H."/>
        </authorList>
    </citation>
    <scope>NUCLEOTIDE SEQUENCE [LARGE SCALE GENOMIC DNA]</scope>
    <source>
        <strain evidence="3 4">DC21W</strain>
    </source>
</reference>
<sequence>MRAGRAQRLSNAATGKTYWQADSLDAAGRATRQLFAGGSAAVNRVYNNRDRVELVDAGAAFQERYLYDSVGNLKTRNLKITAGTPYQYNENFSYDELNRLTKASGDNPVSTQDIVYDELGNITYKSGVGSYSYPASGPGVVRPHALTALKGVDGIERGFDYDANGNLVRNENRLASWTSYNLPKTLEGYGQREEYWYDAEHERIKQVSSKYGTQLYFNPGKGSGLFYEKTIGTDGKVEHKHYLTALGDVIGEVVKRDNPAAGQAAEEERYWIKDHLGSNRAIMGSSGQLLESLGFDAWGKRRYASGQTDAANPGIAGQTTDRGYTGHEHLDELGLINMNARIYDPLLGRFLSPDPVIDGVDNMQGYNRYAYVSNNPLSYSDPSGNFKWRPVLAIAAAVAVPWAATQIYGLSTITAGALGGFTSGAISTGRLSGALQGGATGAMFAQVGNVTAGQPVKNIIGHSVAGCASAVMGDGDCGRGAVSAAAGAAWSNYVPQPGMWGVDLAGASLAGGLTV</sequence>
<name>A0ABT5J0Y7_9NEIS</name>
<protein>
    <submittedName>
        <fullName evidence="3">RHS repeat-associated core domain-containing protein</fullName>
    </submittedName>
</protein>
<accession>A0ABT5J0Y7</accession>
<proteinExistence type="predicted"/>